<comment type="caution">
    <text evidence="2">The sequence shown here is derived from an EMBL/GenBank/DDBJ whole genome shotgun (WGS) entry which is preliminary data.</text>
</comment>
<evidence type="ECO:0000313" key="3">
    <source>
        <dbReference type="Proteomes" id="UP001530400"/>
    </source>
</evidence>
<dbReference type="AlphaFoldDB" id="A0ABD3MQN8"/>
<protein>
    <submittedName>
        <fullName evidence="2">Uncharacterized protein</fullName>
    </submittedName>
</protein>
<gene>
    <name evidence="2" type="ORF">ACHAWO_004339</name>
</gene>
<dbReference type="Proteomes" id="UP001530400">
    <property type="component" value="Unassembled WGS sequence"/>
</dbReference>
<organism evidence="2 3">
    <name type="scientific">Cyclotella atomus</name>
    <dbReference type="NCBI Taxonomy" id="382360"/>
    <lineage>
        <taxon>Eukaryota</taxon>
        <taxon>Sar</taxon>
        <taxon>Stramenopiles</taxon>
        <taxon>Ochrophyta</taxon>
        <taxon>Bacillariophyta</taxon>
        <taxon>Coscinodiscophyceae</taxon>
        <taxon>Thalassiosirophycidae</taxon>
        <taxon>Stephanodiscales</taxon>
        <taxon>Stephanodiscaceae</taxon>
        <taxon>Cyclotella</taxon>
    </lineage>
</organism>
<proteinExistence type="predicted"/>
<keyword evidence="3" id="KW-1185">Reference proteome</keyword>
<reference evidence="2 3" key="1">
    <citation type="submission" date="2024-10" db="EMBL/GenBank/DDBJ databases">
        <title>Updated reference genomes for cyclostephanoid diatoms.</title>
        <authorList>
            <person name="Roberts W.R."/>
            <person name="Alverson A.J."/>
        </authorList>
    </citation>
    <scope>NUCLEOTIDE SEQUENCE [LARGE SCALE GENOMIC DNA]</scope>
    <source>
        <strain evidence="2 3">AJA010-31</strain>
    </source>
</reference>
<name>A0ABD3MQN8_9STRA</name>
<accession>A0ABD3MQN8</accession>
<evidence type="ECO:0000256" key="1">
    <source>
        <dbReference type="SAM" id="MobiDB-lite"/>
    </source>
</evidence>
<feature type="region of interest" description="Disordered" evidence="1">
    <location>
        <begin position="1"/>
        <end position="22"/>
    </location>
</feature>
<evidence type="ECO:0000313" key="2">
    <source>
        <dbReference type="EMBL" id="KAL3765161.1"/>
    </source>
</evidence>
<sequence length="326" mass="35723">MDDTSAPPTKRLKTDEEDEGNDDVAVATEASAIDTTTALTIMAEKISALAANQEKLLAENAELVSQVKTLTTQIKHLKQGLTTVNQTLSTINNGQQRLNRVFRDPSDHTKSIVAAAAAAASDSSAMPSLPAVAAAQEEDMDITTNTGEQTPCKNLKGSDNNLYLIDILLSLRHYQCINIDKISKSNYPRDIVRHSGNTSYVKYCLELVEFVSTTNPALTDCIRTLADSSIENEETIRNVAEILTDACAEKIEEFDSKKVRKKTAIGFGSRIREYKKKIAQLMGVLNPDQGYTAENVELIEREEFDSLLASTTVDRDGDDENEETGV</sequence>
<dbReference type="EMBL" id="JALLPJ020001407">
    <property type="protein sequence ID" value="KAL3765161.1"/>
    <property type="molecule type" value="Genomic_DNA"/>
</dbReference>